<keyword evidence="1" id="KW-0812">Transmembrane</keyword>
<feature type="domain" description="DUF4179" evidence="2">
    <location>
        <begin position="55"/>
        <end position="129"/>
    </location>
</feature>
<keyword evidence="1" id="KW-1133">Transmembrane helix</keyword>
<proteinExistence type="predicted"/>
<dbReference type="Proteomes" id="UP000565468">
    <property type="component" value="Unassembled WGS sequence"/>
</dbReference>
<dbReference type="Pfam" id="PF13786">
    <property type="entry name" value="DUF4179"/>
    <property type="match status" value="1"/>
</dbReference>
<keyword evidence="4" id="KW-1185">Reference proteome</keyword>
<dbReference type="InterPro" id="IPR025436">
    <property type="entry name" value="DUF4179"/>
</dbReference>
<organism evidence="3 4">
    <name type="scientific">Paenibacillus lemnae</name>
    <dbReference type="NCBI Taxonomy" id="1330551"/>
    <lineage>
        <taxon>Bacteria</taxon>
        <taxon>Bacillati</taxon>
        <taxon>Bacillota</taxon>
        <taxon>Bacilli</taxon>
        <taxon>Bacillales</taxon>
        <taxon>Paenibacillaceae</taxon>
        <taxon>Paenibacillus</taxon>
    </lineage>
</organism>
<dbReference type="Gene3D" id="2.60.40.1630">
    <property type="entry name" value="bacillus anthracis domain"/>
    <property type="match status" value="1"/>
</dbReference>
<dbReference type="EMBL" id="JABBPN010000020">
    <property type="protein sequence ID" value="NMO97575.1"/>
    <property type="molecule type" value="Genomic_DNA"/>
</dbReference>
<feature type="transmembrane region" description="Helical" evidence="1">
    <location>
        <begin position="55"/>
        <end position="74"/>
    </location>
</feature>
<evidence type="ECO:0000313" key="3">
    <source>
        <dbReference type="EMBL" id="NMO97575.1"/>
    </source>
</evidence>
<name>A0A848MA78_PAELE</name>
<gene>
    <name evidence="3" type="ORF">HII30_17560</name>
</gene>
<comment type="caution">
    <text evidence="3">The sequence shown here is derived from an EMBL/GenBank/DDBJ whole genome shotgun (WGS) entry which is preliminary data.</text>
</comment>
<dbReference type="RefSeq" id="WP_169506353.1">
    <property type="nucleotide sequence ID" value="NZ_JABBPN010000020.1"/>
</dbReference>
<protein>
    <submittedName>
        <fullName evidence="3">DUF4179 domain-containing protein</fullName>
    </submittedName>
</protein>
<evidence type="ECO:0000256" key="1">
    <source>
        <dbReference type="SAM" id="Phobius"/>
    </source>
</evidence>
<sequence length="551" mass="62012">MEHLEKNMRNLMKDNNTVQYPDFEKMWDSIQQNELRASDHAAGVSPVRPRTRKRAAVLMGLSVALIATPVYAAIQYDWSNLLSQRPGIQAALHQGLGQKIEQSVTRNGITLTVHTAFTDENRTILLYTLDPGESMQGAYISYDRMGLLNADGKWIEGNHSQQYDEQLGVFKGYFESEWVMDGRSSEVSFQLENLQFTEDAELVVSYDPKKGEKQEFEIGRDGIGRVALQSFPQSDGKVMISSAVTFSQTGVQQRSWVRMLVKDSQGQPMKEAESGIFGTPGGENEIINQQVFKESDLKAEGTEFKLGYTRTAASEEGTWDVGMNLSKKQMENSSFQDELNIPVPEVPGGTTIHEMIVTPTQVRLILKHEEKYTQVPYNRYKLKVGGTLLEGGNWYVENPNATELRFEMNGLDAAAALAQPVTLIAEHRIDDHEGDGTPIPLRGITNERQSINMTIGGHPVTFTYYMKDGHLYVESSSTDKQFGGVNQTYYIADDKDRSYGKPAMTGLRGDGRNRHMDVYEDFKGSDLDVYVWRYMTEKPDDTLKVQLKQGK</sequence>
<keyword evidence="1" id="KW-0472">Membrane</keyword>
<dbReference type="AlphaFoldDB" id="A0A848MA78"/>
<evidence type="ECO:0000313" key="4">
    <source>
        <dbReference type="Proteomes" id="UP000565468"/>
    </source>
</evidence>
<accession>A0A848MA78</accession>
<reference evidence="3 4" key="1">
    <citation type="submission" date="2020-04" db="EMBL/GenBank/DDBJ databases">
        <title>Paenibacillus algicola sp. nov., a novel marine bacterium producing alginate lyase.</title>
        <authorList>
            <person name="Huang H."/>
        </authorList>
    </citation>
    <scope>NUCLEOTIDE SEQUENCE [LARGE SCALE GENOMIC DNA]</scope>
    <source>
        <strain evidence="3 4">L7-75</strain>
    </source>
</reference>
<evidence type="ECO:0000259" key="2">
    <source>
        <dbReference type="Pfam" id="PF13786"/>
    </source>
</evidence>